<evidence type="ECO:0000313" key="1">
    <source>
        <dbReference type="EMBL" id="MEQ2229112.1"/>
    </source>
</evidence>
<sequence>MAEEVWSLKGRSHQVRHTVLINSQRRDGYRPRGYRVCLHRLSVEGARPGSIPQHPNRAGCGQDGDLRGCWAAPPLHLAGLRSGGLSGYSDQLFFSHQLLLETGWLCGFILLGSGSHTHYTTVASQAHTLMRNYIYR</sequence>
<comment type="caution">
    <text evidence="1">The sequence shown here is derived from an EMBL/GenBank/DDBJ whole genome shotgun (WGS) entry which is preliminary data.</text>
</comment>
<accession>A0ABV0T895</accession>
<dbReference type="Proteomes" id="UP001482620">
    <property type="component" value="Unassembled WGS sequence"/>
</dbReference>
<evidence type="ECO:0000313" key="2">
    <source>
        <dbReference type="Proteomes" id="UP001482620"/>
    </source>
</evidence>
<organism evidence="1 2">
    <name type="scientific">Ilyodon furcidens</name>
    <name type="common">goldbreast splitfin</name>
    <dbReference type="NCBI Taxonomy" id="33524"/>
    <lineage>
        <taxon>Eukaryota</taxon>
        <taxon>Metazoa</taxon>
        <taxon>Chordata</taxon>
        <taxon>Craniata</taxon>
        <taxon>Vertebrata</taxon>
        <taxon>Euteleostomi</taxon>
        <taxon>Actinopterygii</taxon>
        <taxon>Neopterygii</taxon>
        <taxon>Teleostei</taxon>
        <taxon>Neoteleostei</taxon>
        <taxon>Acanthomorphata</taxon>
        <taxon>Ovalentaria</taxon>
        <taxon>Atherinomorphae</taxon>
        <taxon>Cyprinodontiformes</taxon>
        <taxon>Goodeidae</taxon>
        <taxon>Ilyodon</taxon>
    </lineage>
</organism>
<reference evidence="1 2" key="1">
    <citation type="submission" date="2021-06" db="EMBL/GenBank/DDBJ databases">
        <authorList>
            <person name="Palmer J.M."/>
        </authorList>
    </citation>
    <scope>NUCLEOTIDE SEQUENCE [LARGE SCALE GENOMIC DNA]</scope>
    <source>
        <strain evidence="2">if_2019</strain>
        <tissue evidence="1">Muscle</tissue>
    </source>
</reference>
<name>A0ABV0T895_9TELE</name>
<dbReference type="EMBL" id="JAHRIQ010024547">
    <property type="protein sequence ID" value="MEQ2229112.1"/>
    <property type="molecule type" value="Genomic_DNA"/>
</dbReference>
<gene>
    <name evidence="1" type="ORF">ILYODFUR_015608</name>
</gene>
<protein>
    <submittedName>
        <fullName evidence="1">Uncharacterized protein</fullName>
    </submittedName>
</protein>
<proteinExistence type="predicted"/>
<keyword evidence="2" id="KW-1185">Reference proteome</keyword>